<keyword evidence="2" id="KW-1185">Reference proteome</keyword>
<protein>
    <submittedName>
        <fullName evidence="1">Uncharacterized protein</fullName>
    </submittedName>
</protein>
<reference evidence="1" key="2">
    <citation type="submission" date="2020-06" db="EMBL/GenBank/DDBJ databases">
        <authorList>
            <person name="Sheffer M."/>
        </authorList>
    </citation>
    <scope>NUCLEOTIDE SEQUENCE</scope>
</reference>
<dbReference type="PANTHER" id="PTHR38681">
    <property type="entry name" value="RETROVIRUS-RELATED POL POLYPROTEIN FROM TRANSPOSON 412-LIKE PROTEIN-RELATED"/>
    <property type="match status" value="1"/>
</dbReference>
<reference evidence="1" key="1">
    <citation type="journal article" date="2020" name="bioRxiv">
        <title>Chromosome-level reference genome of the European wasp spider Argiope bruennichi: a resource for studies on range expansion and evolutionary adaptation.</title>
        <authorList>
            <person name="Sheffer M.M."/>
            <person name="Hoppe A."/>
            <person name="Krehenwinkel H."/>
            <person name="Uhl G."/>
            <person name="Kuss A.W."/>
            <person name="Jensen L."/>
            <person name="Jensen C."/>
            <person name="Gillespie R.G."/>
            <person name="Hoff K.J."/>
            <person name="Prost S."/>
        </authorList>
    </citation>
    <scope>NUCLEOTIDE SEQUENCE</scope>
</reference>
<dbReference type="Gene3D" id="3.10.10.10">
    <property type="entry name" value="HIV Type 1 Reverse Transcriptase, subunit A, domain 1"/>
    <property type="match status" value="1"/>
</dbReference>
<name>A0A8T0FUX5_ARGBR</name>
<dbReference type="InterPro" id="IPR043502">
    <property type="entry name" value="DNA/RNA_pol_sf"/>
</dbReference>
<dbReference type="Proteomes" id="UP000807504">
    <property type="component" value="Unassembled WGS sequence"/>
</dbReference>
<comment type="caution">
    <text evidence="1">The sequence shown here is derived from an EMBL/GenBank/DDBJ whole genome shotgun (WGS) entry which is preliminary data.</text>
</comment>
<dbReference type="SUPFAM" id="SSF56672">
    <property type="entry name" value="DNA/RNA polymerases"/>
    <property type="match status" value="1"/>
</dbReference>
<dbReference type="PANTHER" id="PTHR38681:SF1">
    <property type="entry name" value="RETROVIRUS-RELATED POL POLYPROTEIN FROM TRANSPOSON 412-LIKE PROTEIN"/>
    <property type="match status" value="1"/>
</dbReference>
<organism evidence="1 2">
    <name type="scientific">Argiope bruennichi</name>
    <name type="common">Wasp spider</name>
    <name type="synonym">Aranea bruennichi</name>
    <dbReference type="NCBI Taxonomy" id="94029"/>
    <lineage>
        <taxon>Eukaryota</taxon>
        <taxon>Metazoa</taxon>
        <taxon>Ecdysozoa</taxon>
        <taxon>Arthropoda</taxon>
        <taxon>Chelicerata</taxon>
        <taxon>Arachnida</taxon>
        <taxon>Araneae</taxon>
        <taxon>Araneomorphae</taxon>
        <taxon>Entelegynae</taxon>
        <taxon>Araneoidea</taxon>
        <taxon>Araneidae</taxon>
        <taxon>Argiope</taxon>
    </lineage>
</organism>
<evidence type="ECO:0000313" key="2">
    <source>
        <dbReference type="Proteomes" id="UP000807504"/>
    </source>
</evidence>
<proteinExistence type="predicted"/>
<dbReference type="AlphaFoldDB" id="A0A8T0FUX5"/>
<dbReference type="EMBL" id="JABXBU010000003">
    <property type="protein sequence ID" value="KAF8793459.1"/>
    <property type="molecule type" value="Genomic_DNA"/>
</dbReference>
<dbReference type="GO" id="GO:0071897">
    <property type="term" value="P:DNA biosynthetic process"/>
    <property type="evidence" value="ECO:0007669"/>
    <property type="project" value="UniProtKB-ARBA"/>
</dbReference>
<sequence length="304" mass="34225">MNFLNLTKSPCKDQTVQHNKMYYMQTSGAPVFAKPRRLAPDRLKIAKMEFQHILNLGHIRPSSSNYSSPLHMVPKKKSLDCRPVGDYRSFKAQTVKEKHAIPCIVDFASELLGSLLAHENIKWTETVPIVLLGLHIHIKDLNATSSQLVYGTTLRLPSDLLSDDSTVNPTVTPTYVTNLFSIMKKLNPRNPILHGNSKFFVSPSLTSCSHIFLRNDLVRPPLTPPYSGPHLVKSRTDKNFVININGKNLIVTTDRCKPAFEISETPPKVALPNGNLLQNNNSKNLKITRYGRVVHFPKRLSEEI</sequence>
<evidence type="ECO:0000313" key="1">
    <source>
        <dbReference type="EMBL" id="KAF8793459.1"/>
    </source>
</evidence>
<gene>
    <name evidence="1" type="ORF">HNY73_004936</name>
</gene>
<accession>A0A8T0FUX5</accession>